<dbReference type="PANTHER" id="PTHR12283">
    <property type="entry name" value="GLUTAMINYL-PEPTIDE CYCLOTRANSFERASE"/>
    <property type="match status" value="1"/>
</dbReference>
<evidence type="ECO:0000256" key="1">
    <source>
        <dbReference type="ARBA" id="ARBA00022679"/>
    </source>
</evidence>
<evidence type="ECO:0000313" key="8">
    <source>
        <dbReference type="Proteomes" id="UP000239388"/>
    </source>
</evidence>
<organism evidence="5 8">
    <name type="scientific">Blastopirellula marina</name>
    <dbReference type="NCBI Taxonomy" id="124"/>
    <lineage>
        <taxon>Bacteria</taxon>
        <taxon>Pseudomonadati</taxon>
        <taxon>Planctomycetota</taxon>
        <taxon>Planctomycetia</taxon>
        <taxon>Pirellulales</taxon>
        <taxon>Pirellulaceae</taxon>
        <taxon>Blastopirellula</taxon>
    </lineage>
</organism>
<dbReference type="InterPro" id="IPR040234">
    <property type="entry name" value="QC/QCL"/>
</dbReference>
<evidence type="ECO:0000313" key="5">
    <source>
        <dbReference type="EMBL" id="PQO36461.1"/>
    </source>
</evidence>
<feature type="transmembrane region" description="Helical" evidence="3">
    <location>
        <begin position="12"/>
        <end position="31"/>
    </location>
</feature>
<sequence length="344" mass="38412">MEKTMRKIDGSTLFLAAMIAVAVVVLGYIGYTQYRGTPRPAALAAPVEKLEDYAPFDGAKAMEYLEGMCAIGPRVSGSAGMAQQQQYLTKILEAAGGQVSRQEFEVRHPEDGSRVPMANLIAKFHPDRAERILLCAHYDTRPFPDQDPINPQGTFVGANDGASGVAVLCELARHLGNLKSNVGVDIVLFDGEELIYDNRRDPYFLGSEYFARDYAQNPPAHPYRYGVLLDMVGDKDLQIFEEKNSLRYPDVRPLVQQIWGTARKLGIREFIARPRHDVRDDHLVLNDIAKIPTCDIIDFDYPNPGYGPKYWHTEKDVPANCSALSLAKVGKVILTWLNELEPSR</sequence>
<gene>
    <name evidence="6" type="ORF">C5Y93_04700</name>
    <name evidence="5" type="ORF">C5Y98_12220</name>
</gene>
<dbReference type="OrthoDB" id="256090at2"/>
<keyword evidence="2" id="KW-0012">Acyltransferase</keyword>
<dbReference type="SUPFAM" id="SSF53187">
    <property type="entry name" value="Zn-dependent exopeptidases"/>
    <property type="match status" value="1"/>
</dbReference>
<dbReference type="Proteomes" id="UP000239388">
    <property type="component" value="Unassembled WGS sequence"/>
</dbReference>
<dbReference type="Pfam" id="PF04389">
    <property type="entry name" value="Peptidase_M28"/>
    <property type="match status" value="1"/>
</dbReference>
<dbReference type="AlphaFoldDB" id="A0A2S8FW98"/>
<keyword evidence="1" id="KW-0808">Transferase</keyword>
<proteinExistence type="predicted"/>
<keyword evidence="3" id="KW-1133">Transmembrane helix</keyword>
<dbReference type="GO" id="GO:0008270">
    <property type="term" value="F:zinc ion binding"/>
    <property type="evidence" value="ECO:0007669"/>
    <property type="project" value="TreeGrafter"/>
</dbReference>
<evidence type="ECO:0000256" key="3">
    <source>
        <dbReference type="SAM" id="Phobius"/>
    </source>
</evidence>
<dbReference type="Proteomes" id="UP000237819">
    <property type="component" value="Unassembled WGS sequence"/>
</dbReference>
<accession>A0A2S8FW98</accession>
<evidence type="ECO:0000313" key="7">
    <source>
        <dbReference type="Proteomes" id="UP000237819"/>
    </source>
</evidence>
<dbReference type="EMBL" id="PUHZ01000005">
    <property type="protein sequence ID" value="PQO47344.1"/>
    <property type="molecule type" value="Genomic_DNA"/>
</dbReference>
<protein>
    <submittedName>
        <fullName evidence="5">Peptidase M28</fullName>
    </submittedName>
</protein>
<reference evidence="7 8" key="1">
    <citation type="submission" date="2018-02" db="EMBL/GenBank/DDBJ databases">
        <title>Comparative genomes isolates from brazilian mangrove.</title>
        <authorList>
            <person name="Araujo J.E."/>
            <person name="Taketani R.G."/>
            <person name="Silva M.C.P."/>
            <person name="Loureco M.V."/>
            <person name="Andreote F.D."/>
        </authorList>
    </citation>
    <scope>NUCLEOTIDE SEQUENCE [LARGE SCALE GENOMIC DNA]</scope>
    <source>
        <strain evidence="5 8">NAP PRIS-MGV</strain>
        <strain evidence="6 7">Nap-Phe MGV</strain>
    </source>
</reference>
<dbReference type="PANTHER" id="PTHR12283:SF6">
    <property type="entry name" value="GLUTAMINYL-PEPTIDE CYCLOTRANSFERASE-RELATED"/>
    <property type="match status" value="1"/>
</dbReference>
<dbReference type="Gene3D" id="3.40.630.10">
    <property type="entry name" value="Zn peptidases"/>
    <property type="match status" value="1"/>
</dbReference>
<keyword evidence="3" id="KW-0472">Membrane</keyword>
<dbReference type="InterPro" id="IPR007484">
    <property type="entry name" value="Peptidase_M28"/>
</dbReference>
<evidence type="ECO:0000313" key="6">
    <source>
        <dbReference type="EMBL" id="PQO47344.1"/>
    </source>
</evidence>
<keyword evidence="3" id="KW-0812">Transmembrane</keyword>
<dbReference type="EMBL" id="PUIB01000013">
    <property type="protein sequence ID" value="PQO36461.1"/>
    <property type="molecule type" value="Genomic_DNA"/>
</dbReference>
<dbReference type="GO" id="GO:0016603">
    <property type="term" value="F:glutaminyl-peptide cyclotransferase activity"/>
    <property type="evidence" value="ECO:0007669"/>
    <property type="project" value="TreeGrafter"/>
</dbReference>
<name>A0A2S8FW98_9BACT</name>
<comment type="caution">
    <text evidence="5">The sequence shown here is derived from an EMBL/GenBank/DDBJ whole genome shotgun (WGS) entry which is preliminary data.</text>
</comment>
<evidence type="ECO:0000259" key="4">
    <source>
        <dbReference type="Pfam" id="PF04389"/>
    </source>
</evidence>
<feature type="domain" description="Peptidase M28" evidence="4">
    <location>
        <begin position="119"/>
        <end position="336"/>
    </location>
</feature>
<evidence type="ECO:0000256" key="2">
    <source>
        <dbReference type="ARBA" id="ARBA00023315"/>
    </source>
</evidence>